<dbReference type="Proteomes" id="UP000278475">
    <property type="component" value="Unassembled WGS sequence"/>
</dbReference>
<feature type="region of interest" description="Interaction with DNA" evidence="10">
    <location>
        <begin position="205"/>
        <end position="210"/>
    </location>
</feature>
<dbReference type="Pfam" id="PF01131">
    <property type="entry name" value="Topoisom_bac"/>
    <property type="match status" value="1"/>
</dbReference>
<evidence type="ECO:0000256" key="9">
    <source>
        <dbReference type="ARBA" id="ARBA00023235"/>
    </source>
</evidence>
<comment type="caution">
    <text evidence="14">The sequence shown here is derived from an EMBL/GenBank/DDBJ whole genome shotgun (WGS) entry which is preliminary data.</text>
</comment>
<evidence type="ECO:0000313" key="14">
    <source>
        <dbReference type="EMBL" id="RLE53019.1"/>
    </source>
</evidence>
<evidence type="ECO:0000256" key="4">
    <source>
        <dbReference type="ARBA" id="ARBA00022723"/>
    </source>
</evidence>
<evidence type="ECO:0000259" key="12">
    <source>
        <dbReference type="PROSITE" id="PS52039"/>
    </source>
</evidence>
<keyword evidence="5" id="KW-0862">Zinc</keyword>
<name>A0A497F131_9CREN</name>
<dbReference type="SMART" id="SM00493">
    <property type="entry name" value="TOPRIM"/>
    <property type="match status" value="1"/>
</dbReference>
<dbReference type="HAMAP" id="MF_00952">
    <property type="entry name" value="Topoisom_1_prok"/>
    <property type="match status" value="1"/>
</dbReference>
<sequence>MEDWRKYRLIICEKPAAAEKIASALGDGHYESYVLNGVPIYRTIRGKTRIVVVPALGHLYALAQDGGPWLFPVLNLRWTPMYMTIGDHELSHKLKNWLKTISKLSKRASSFVSACDYDIEGSVVAYTILRYACRNSLKRARRMKFSALTKKEIINAYENMMKELDYPLINAGLIRHMVDWLFGVNVSRALMTFLKEETGKFEILSAGRVQSPTLYALVKREVEINTHVPIPYWVIEAEVKAERLFKASYHKPKISSLREVNEIKSRCEGKEGFIESIEKKTSRRRRPPPFNLSSLQAEAYKLFGYTPSKTQAIAEKLYLEALISYPRTSSQKLPPSIGYEEIINSLKLNPAYEKLASEILKRGIIRPAQGKRDDPAHPAIYPTGNLPSRPLEKDEERIYDLIVRRFLACFSDDLVKEHRRLIINVNDQDKFVVVGSTIVNEGWLRFYPYSSVMVGELPSVKEGGVVHIEKLIIHEKLTQAKPRFNPSSLLKFMERNNLGTKSTRAEIIDTLYQRGYIQGDRIAVTELGFTVVNILKKFFPEMLSIELTRRLEEQMNGVEAGVLSPKEVMLSVLDDLRQIFEKAIIASEGLGFQLLKSIEDAKHVRRVIGKCPLCGVGDLIIMFSKKSGKRFIGCSRHSQGCQLGLPLPQKGFIEATGATCKICGYPIIKVKGLSSKPWYLCVNPNCPSKKR</sequence>
<evidence type="ECO:0000256" key="3">
    <source>
        <dbReference type="ARBA" id="ARBA00009446"/>
    </source>
</evidence>
<proteinExistence type="inferred from homology"/>
<dbReference type="FunFam" id="1.10.290.10:FF:000003">
    <property type="entry name" value="DNA topoisomerase"/>
    <property type="match status" value="1"/>
</dbReference>
<protein>
    <recommendedName>
        <fullName evidence="10">DNA topoisomerase 1</fullName>
        <ecNumber evidence="10">5.6.2.1</ecNumber>
    </recommendedName>
    <alternativeName>
        <fullName evidence="10">DNA topoisomerase I</fullName>
    </alternativeName>
</protein>
<dbReference type="InterPro" id="IPR013825">
    <property type="entry name" value="Topo_IA_cen_sub2"/>
</dbReference>
<feature type="domain" description="Toprim" evidence="11">
    <location>
        <begin position="7"/>
        <end position="149"/>
    </location>
</feature>
<dbReference type="NCBIfam" id="TIGR01057">
    <property type="entry name" value="topA_arch"/>
    <property type="match status" value="1"/>
</dbReference>
<comment type="catalytic activity">
    <reaction evidence="1 10">
        <text>ATP-independent breakage of single-stranded DNA, followed by passage and rejoining.</text>
        <dbReference type="EC" id="5.6.2.1"/>
    </reaction>
</comment>
<dbReference type="Proteomes" id="UP000272051">
    <property type="component" value="Unassembled WGS sequence"/>
</dbReference>
<dbReference type="SMART" id="SM00437">
    <property type="entry name" value="TOP1Ac"/>
    <property type="match status" value="1"/>
</dbReference>
<feature type="site" description="Interaction with DNA" evidence="10">
    <location>
        <position position="514"/>
    </location>
</feature>
<dbReference type="Gene3D" id="1.10.290.10">
    <property type="entry name" value="Topoisomerase I, domain 4"/>
    <property type="match status" value="1"/>
</dbReference>
<evidence type="ECO:0000313" key="16">
    <source>
        <dbReference type="Proteomes" id="UP000278475"/>
    </source>
</evidence>
<organism evidence="14 15">
    <name type="scientific">Thermoproteota archaeon</name>
    <dbReference type="NCBI Taxonomy" id="2056631"/>
    <lineage>
        <taxon>Archaea</taxon>
        <taxon>Thermoproteota</taxon>
    </lineage>
</organism>
<dbReference type="PROSITE" id="PS50880">
    <property type="entry name" value="TOPRIM"/>
    <property type="match status" value="1"/>
</dbReference>
<keyword evidence="4" id="KW-0479">Metal-binding</keyword>
<dbReference type="InterPro" id="IPR023405">
    <property type="entry name" value="Topo_IA_core_domain"/>
</dbReference>
<dbReference type="PRINTS" id="PR00417">
    <property type="entry name" value="PRTPISMRASEI"/>
</dbReference>
<evidence type="ECO:0000256" key="6">
    <source>
        <dbReference type="ARBA" id="ARBA00022842"/>
    </source>
</evidence>
<dbReference type="PANTHER" id="PTHR11390">
    <property type="entry name" value="PROKARYOTIC DNA TOPOISOMERASE"/>
    <property type="match status" value="1"/>
</dbReference>
<keyword evidence="7 10" id="KW-0799">Topoisomerase</keyword>
<dbReference type="InterPro" id="IPR003601">
    <property type="entry name" value="Topo_IA_2"/>
</dbReference>
<dbReference type="InterPro" id="IPR005739">
    <property type="entry name" value="TopoI_arch"/>
</dbReference>
<comment type="cofactor">
    <cofactor evidence="2">
        <name>Mg(2+)</name>
        <dbReference type="ChEBI" id="CHEBI:18420"/>
    </cofactor>
</comment>
<evidence type="ECO:0000259" key="11">
    <source>
        <dbReference type="PROSITE" id="PS50880"/>
    </source>
</evidence>
<dbReference type="InterPro" id="IPR013497">
    <property type="entry name" value="Topo_IA_cen"/>
</dbReference>
<feature type="site" description="Interaction with DNA" evidence="10">
    <location>
        <position position="179"/>
    </location>
</feature>
<evidence type="ECO:0000256" key="5">
    <source>
        <dbReference type="ARBA" id="ARBA00022833"/>
    </source>
</evidence>
<dbReference type="PROSITE" id="PS52039">
    <property type="entry name" value="TOPO_IA_2"/>
    <property type="match status" value="1"/>
</dbReference>
<comment type="subunit">
    <text evidence="10">Monomer.</text>
</comment>
<dbReference type="Gene3D" id="2.70.20.10">
    <property type="entry name" value="Topoisomerase I, domain 3"/>
    <property type="match status" value="1"/>
</dbReference>
<evidence type="ECO:0000313" key="13">
    <source>
        <dbReference type="EMBL" id="RLE50716.1"/>
    </source>
</evidence>
<feature type="site" description="Interaction with DNA" evidence="10">
    <location>
        <position position="327"/>
    </location>
</feature>
<keyword evidence="9 10" id="KW-0413">Isomerase</keyword>
<comment type="function">
    <text evidence="10">Releases the supercoiling and torsional tension of DNA, which is introduced during the DNA replication and transcription, by transiently cleaving and rejoining one strand of the DNA duplex. Introduces a single-strand break via transesterification at a target site in duplex DNA. The scissile phosphodiester is attacked by the catalytic tyrosine of the enzyme, resulting in the formation of a DNA-(5'-phosphotyrosyl)-enzyme intermediate and the expulsion of a 3'-OH DNA strand. The free DNA strand then undergoes passage around the unbroken strand, thus removing DNA supercoils. Finally, in the religation step, the DNA 3'-OH attacks the covalent intermediate to expel the active-site tyrosine and restore the DNA phosphodiester backbone.</text>
</comment>
<comment type="caution">
    <text evidence="10">Lacks conserved residue(s) required for the propagation of feature annotation.</text>
</comment>
<dbReference type="InterPro" id="IPR023406">
    <property type="entry name" value="Topo_IA_AS"/>
</dbReference>
<dbReference type="CDD" id="cd00186">
    <property type="entry name" value="TOP1Ac"/>
    <property type="match status" value="1"/>
</dbReference>
<dbReference type="AlphaFoldDB" id="A0A497F131"/>
<dbReference type="GO" id="GO:0006310">
    <property type="term" value="P:DNA recombination"/>
    <property type="evidence" value="ECO:0007669"/>
    <property type="project" value="TreeGrafter"/>
</dbReference>
<dbReference type="InterPro" id="IPR006171">
    <property type="entry name" value="TOPRIM_dom"/>
</dbReference>
<dbReference type="Gene3D" id="1.10.460.10">
    <property type="entry name" value="Topoisomerase I, domain 2"/>
    <property type="match status" value="1"/>
</dbReference>
<dbReference type="SUPFAM" id="SSF56712">
    <property type="entry name" value="Prokaryotic type I DNA topoisomerase"/>
    <property type="match status" value="1"/>
</dbReference>
<gene>
    <name evidence="10 14" type="primary">topA</name>
    <name evidence="13" type="ORF">DRJ31_00025</name>
    <name evidence="14" type="ORF">DRJ33_02165</name>
</gene>
<dbReference type="GO" id="GO:0006265">
    <property type="term" value="P:DNA topological change"/>
    <property type="evidence" value="ECO:0007669"/>
    <property type="project" value="UniProtKB-UniRule"/>
</dbReference>
<dbReference type="Gene3D" id="3.40.50.140">
    <property type="match status" value="1"/>
</dbReference>
<keyword evidence="8 10" id="KW-0238">DNA-binding</keyword>
<dbReference type="InterPro" id="IPR034144">
    <property type="entry name" value="TOPRIM_TopoIII"/>
</dbReference>
<dbReference type="InterPro" id="IPR013824">
    <property type="entry name" value="Topo_IA_cen_sub1"/>
</dbReference>
<dbReference type="InterPro" id="IPR003602">
    <property type="entry name" value="Topo_IA_DNA-bd_dom"/>
</dbReference>
<feature type="domain" description="Topo IA-type catalytic" evidence="12">
    <location>
        <begin position="165"/>
        <end position="580"/>
    </location>
</feature>
<accession>A0A497F131</accession>
<dbReference type="EMBL" id="QMQX01000025">
    <property type="protein sequence ID" value="RLE53019.1"/>
    <property type="molecule type" value="Genomic_DNA"/>
</dbReference>
<dbReference type="GO" id="GO:0003677">
    <property type="term" value="F:DNA binding"/>
    <property type="evidence" value="ECO:0007669"/>
    <property type="project" value="UniProtKB-KW"/>
</dbReference>
<dbReference type="PANTHER" id="PTHR11390:SF26">
    <property type="entry name" value="DNA TOPOISOMERASE 1"/>
    <property type="match status" value="1"/>
</dbReference>
<comment type="similarity">
    <text evidence="3 10">Belongs to the type IA topoisomerase family.</text>
</comment>
<dbReference type="GO" id="GO:0046872">
    <property type="term" value="F:metal ion binding"/>
    <property type="evidence" value="ECO:0007669"/>
    <property type="project" value="UniProtKB-KW"/>
</dbReference>
<evidence type="ECO:0000256" key="10">
    <source>
        <dbReference type="HAMAP-Rule" id="MF_00952"/>
    </source>
</evidence>
<feature type="active site" description="O-(5'-phospho-DNA)-tyrosine intermediate" evidence="10">
    <location>
        <position position="325"/>
    </location>
</feature>
<feature type="site" description="Interaction with DNA" evidence="10">
    <location>
        <position position="175"/>
    </location>
</feature>
<dbReference type="InterPro" id="IPR013826">
    <property type="entry name" value="Topo_IA_cen_sub3"/>
</dbReference>
<dbReference type="EMBL" id="QMQV01000001">
    <property type="protein sequence ID" value="RLE50716.1"/>
    <property type="molecule type" value="Genomic_DNA"/>
</dbReference>
<dbReference type="SMART" id="SM00436">
    <property type="entry name" value="TOP1Bc"/>
    <property type="match status" value="1"/>
</dbReference>
<reference evidence="15 16" key="1">
    <citation type="submission" date="2018-06" db="EMBL/GenBank/DDBJ databases">
        <title>Extensive metabolic versatility and redundancy in microbially diverse, dynamic hydrothermal sediments.</title>
        <authorList>
            <person name="Dombrowski N."/>
            <person name="Teske A."/>
            <person name="Baker B.J."/>
        </authorList>
    </citation>
    <scope>NUCLEOTIDE SEQUENCE [LARGE SCALE GENOMIC DNA]</scope>
    <source>
        <strain evidence="14">B34_G17</strain>
        <strain evidence="13">B66_G16</strain>
    </source>
</reference>
<evidence type="ECO:0000256" key="8">
    <source>
        <dbReference type="ARBA" id="ARBA00023125"/>
    </source>
</evidence>
<evidence type="ECO:0000313" key="15">
    <source>
        <dbReference type="Proteomes" id="UP000272051"/>
    </source>
</evidence>
<dbReference type="CDD" id="cd03362">
    <property type="entry name" value="TOPRIM_TopoIA_TopoIII"/>
    <property type="match status" value="1"/>
</dbReference>
<keyword evidence="6" id="KW-0460">Magnesium</keyword>
<evidence type="ECO:0000256" key="1">
    <source>
        <dbReference type="ARBA" id="ARBA00000213"/>
    </source>
</evidence>
<evidence type="ECO:0000256" key="7">
    <source>
        <dbReference type="ARBA" id="ARBA00023029"/>
    </source>
</evidence>
<dbReference type="InterPro" id="IPR028612">
    <property type="entry name" value="Topoisom_1_IA"/>
</dbReference>
<evidence type="ECO:0000256" key="2">
    <source>
        <dbReference type="ARBA" id="ARBA00001946"/>
    </source>
</evidence>
<dbReference type="PROSITE" id="PS00396">
    <property type="entry name" value="TOPO_IA_1"/>
    <property type="match status" value="1"/>
</dbReference>
<dbReference type="Pfam" id="PF01751">
    <property type="entry name" value="Toprim"/>
    <property type="match status" value="1"/>
</dbReference>
<feature type="site" description="Interaction with DNA" evidence="10">
    <location>
        <position position="58"/>
    </location>
</feature>
<dbReference type="InterPro" id="IPR000380">
    <property type="entry name" value="Topo_IA"/>
</dbReference>
<dbReference type="GO" id="GO:0006281">
    <property type="term" value="P:DNA repair"/>
    <property type="evidence" value="ECO:0007669"/>
    <property type="project" value="TreeGrafter"/>
</dbReference>
<dbReference type="GO" id="GO:0003917">
    <property type="term" value="F:DNA topoisomerase type I (single strand cut, ATP-independent) activity"/>
    <property type="evidence" value="ECO:0007669"/>
    <property type="project" value="UniProtKB-UniRule"/>
</dbReference>
<dbReference type="EC" id="5.6.2.1" evidence="10"/>